<evidence type="ECO:0008006" key="4">
    <source>
        <dbReference type="Google" id="ProtNLM"/>
    </source>
</evidence>
<feature type="transmembrane region" description="Helical" evidence="1">
    <location>
        <begin position="77"/>
        <end position="97"/>
    </location>
</feature>
<keyword evidence="1" id="KW-0472">Membrane</keyword>
<feature type="transmembrane region" description="Helical" evidence="1">
    <location>
        <begin position="104"/>
        <end position="123"/>
    </location>
</feature>
<reference evidence="2 3" key="1">
    <citation type="submission" date="2016-07" db="EMBL/GenBank/DDBJ databases">
        <title>Pervasive Adenine N6-methylation of Active Genes in Fungi.</title>
        <authorList>
            <consortium name="DOE Joint Genome Institute"/>
            <person name="Mondo S.J."/>
            <person name="Dannebaum R.O."/>
            <person name="Kuo R.C."/>
            <person name="Labutti K."/>
            <person name="Haridas S."/>
            <person name="Kuo A."/>
            <person name="Salamov A."/>
            <person name="Ahrendt S.R."/>
            <person name="Lipzen A."/>
            <person name="Sullivan W."/>
            <person name="Andreopoulos W.B."/>
            <person name="Clum A."/>
            <person name="Lindquist E."/>
            <person name="Daum C."/>
            <person name="Ramamoorthy G.K."/>
            <person name="Gryganskyi A."/>
            <person name="Culley D."/>
            <person name="Magnuson J.K."/>
            <person name="James T.Y."/>
            <person name="O'Malley M.A."/>
            <person name="Stajich J.E."/>
            <person name="Spatafora J.W."/>
            <person name="Visel A."/>
            <person name="Grigoriev I.V."/>
        </authorList>
    </citation>
    <scope>NUCLEOTIDE SEQUENCE [LARGE SCALE GENOMIC DNA]</scope>
    <source>
        <strain evidence="2 3">ATCC 12442</strain>
    </source>
</reference>
<dbReference type="Pfam" id="PF04657">
    <property type="entry name" value="DMT_YdcZ"/>
    <property type="match status" value="1"/>
</dbReference>
<comment type="caution">
    <text evidence="2">The sequence shown here is derived from an EMBL/GenBank/DDBJ whole genome shotgun (WGS) entry which is preliminary data.</text>
</comment>
<feature type="transmembrane region" description="Helical" evidence="1">
    <location>
        <begin position="135"/>
        <end position="153"/>
    </location>
</feature>
<dbReference type="AlphaFoldDB" id="A0A1Y1WHR9"/>
<dbReference type="Proteomes" id="UP000193922">
    <property type="component" value="Unassembled WGS sequence"/>
</dbReference>
<dbReference type="OrthoDB" id="5559077at2759"/>
<feature type="transmembrane region" description="Helical" evidence="1">
    <location>
        <begin position="6"/>
        <end position="27"/>
    </location>
</feature>
<name>A0A1Y1WHR9_9FUNG</name>
<evidence type="ECO:0000256" key="1">
    <source>
        <dbReference type="SAM" id="Phobius"/>
    </source>
</evidence>
<dbReference type="InterPro" id="IPR006750">
    <property type="entry name" value="YdcZ"/>
</dbReference>
<accession>A0A1Y1WHR9</accession>
<keyword evidence="1" id="KW-1133">Transmembrane helix</keyword>
<evidence type="ECO:0000313" key="3">
    <source>
        <dbReference type="Proteomes" id="UP000193922"/>
    </source>
</evidence>
<sequence>MSAIDNAGFCIFLCLVAGCALAVQATVNGAGGMKVPGQIVPWVTFFGGMVVCFIIWIGESKGAKNLDYKQQLGDSPWYAWIGGLCGAFYVFVITYMIPRRGVGICIALSVVAQMVMGMLVDHFHFMGNAEREYTVYRGISTIGFAAGVVLIMFY</sequence>
<gene>
    <name evidence="2" type="ORF">DL89DRAFT_87613</name>
</gene>
<organism evidence="2 3">
    <name type="scientific">Linderina pennispora</name>
    <dbReference type="NCBI Taxonomy" id="61395"/>
    <lineage>
        <taxon>Eukaryota</taxon>
        <taxon>Fungi</taxon>
        <taxon>Fungi incertae sedis</taxon>
        <taxon>Zoopagomycota</taxon>
        <taxon>Kickxellomycotina</taxon>
        <taxon>Kickxellomycetes</taxon>
        <taxon>Kickxellales</taxon>
        <taxon>Kickxellaceae</taxon>
        <taxon>Linderina</taxon>
    </lineage>
</organism>
<dbReference type="GO" id="GO:0005886">
    <property type="term" value="C:plasma membrane"/>
    <property type="evidence" value="ECO:0007669"/>
    <property type="project" value="TreeGrafter"/>
</dbReference>
<dbReference type="PANTHER" id="PTHR34821:SF2">
    <property type="entry name" value="INNER MEMBRANE PROTEIN YDCZ"/>
    <property type="match status" value="1"/>
</dbReference>
<proteinExistence type="predicted"/>
<feature type="transmembrane region" description="Helical" evidence="1">
    <location>
        <begin position="39"/>
        <end position="57"/>
    </location>
</feature>
<dbReference type="GeneID" id="63808841"/>
<evidence type="ECO:0000313" key="2">
    <source>
        <dbReference type="EMBL" id="ORX73069.1"/>
    </source>
</evidence>
<dbReference type="RefSeq" id="XP_040746409.1">
    <property type="nucleotide sequence ID" value="XM_040892193.1"/>
</dbReference>
<keyword evidence="3" id="KW-1185">Reference proteome</keyword>
<dbReference type="PANTHER" id="PTHR34821">
    <property type="entry name" value="INNER MEMBRANE PROTEIN YDCZ"/>
    <property type="match status" value="1"/>
</dbReference>
<keyword evidence="1" id="KW-0812">Transmembrane</keyword>
<protein>
    <recommendedName>
        <fullName evidence="4">DUF606-domain-containing protein</fullName>
    </recommendedName>
</protein>
<dbReference type="EMBL" id="MCFD01000002">
    <property type="protein sequence ID" value="ORX73069.1"/>
    <property type="molecule type" value="Genomic_DNA"/>
</dbReference>